<reference evidence="2" key="1">
    <citation type="submission" date="2023-03" db="EMBL/GenBank/DDBJ databases">
        <title>Emydomyces testavorans Genome Sequence.</title>
        <authorList>
            <person name="Hoyer L."/>
        </authorList>
    </citation>
    <scope>NUCLEOTIDE SEQUENCE</scope>
    <source>
        <strain evidence="2">16-2883</strain>
    </source>
</reference>
<feature type="compositionally biased region" description="Gly residues" evidence="1">
    <location>
        <begin position="148"/>
        <end position="157"/>
    </location>
</feature>
<dbReference type="Proteomes" id="UP001219355">
    <property type="component" value="Chromosome 2"/>
</dbReference>
<dbReference type="AlphaFoldDB" id="A0AAF0DH31"/>
<accession>A0AAF0DH31</accession>
<evidence type="ECO:0000313" key="2">
    <source>
        <dbReference type="EMBL" id="WEW57366.1"/>
    </source>
</evidence>
<protein>
    <submittedName>
        <fullName evidence="2">Uncharacterized protein</fullName>
    </submittedName>
</protein>
<dbReference type="EMBL" id="CP120628">
    <property type="protein sequence ID" value="WEW57366.1"/>
    <property type="molecule type" value="Genomic_DNA"/>
</dbReference>
<gene>
    <name evidence="2" type="ORF">PRK78_002833</name>
</gene>
<evidence type="ECO:0000256" key="1">
    <source>
        <dbReference type="SAM" id="MobiDB-lite"/>
    </source>
</evidence>
<name>A0AAF0DH31_9EURO</name>
<proteinExistence type="predicted"/>
<feature type="region of interest" description="Disordered" evidence="1">
    <location>
        <begin position="134"/>
        <end position="157"/>
    </location>
</feature>
<evidence type="ECO:0000313" key="3">
    <source>
        <dbReference type="Proteomes" id="UP001219355"/>
    </source>
</evidence>
<keyword evidence="3" id="KW-1185">Reference proteome</keyword>
<sequence length="157" mass="16857">MTARPESKRSRLIDQKRTREFPPPHYLRFVASRITHVPTIATATITNTVCEPHPLCTSALCRVYFVKTHQREHPEDDSQRQSHAALELGRFGVEVEGEHDGTSDDAKVHGQTQPGEECTLVGAVVAAVGGAVVEDEGAEEGAGEDKGMVGGEGVAGE</sequence>
<organism evidence="2 3">
    <name type="scientific">Emydomyces testavorans</name>
    <dbReference type="NCBI Taxonomy" id="2070801"/>
    <lineage>
        <taxon>Eukaryota</taxon>
        <taxon>Fungi</taxon>
        <taxon>Dikarya</taxon>
        <taxon>Ascomycota</taxon>
        <taxon>Pezizomycotina</taxon>
        <taxon>Eurotiomycetes</taxon>
        <taxon>Eurotiomycetidae</taxon>
        <taxon>Onygenales</taxon>
        <taxon>Nannizziopsiaceae</taxon>
        <taxon>Emydomyces</taxon>
    </lineage>
</organism>